<sequence>MPLNIKPCHLRAARDYVGRYHRHSIPPVGGKFAVACYDGDRLCGVAICGRPVARYLDDGLTLEILRCCTDGTDNACSKLYGACCRIGFDMGYDRIITYTLASETGASLLAAGFTFDGIAGGQVWTGQRHRDYYVAPAERKHRWMKRRIGVTP</sequence>
<name>A0A6I2R9K9_FLAPL</name>
<evidence type="ECO:0000313" key="1">
    <source>
        <dbReference type="EMBL" id="MSB22481.1"/>
    </source>
</evidence>
<dbReference type="Proteomes" id="UP000434475">
    <property type="component" value="Unassembled WGS sequence"/>
</dbReference>
<dbReference type="InterPro" id="IPR053780">
    <property type="entry name" value="Gp66-like"/>
</dbReference>
<comment type="caution">
    <text evidence="1">The sequence shown here is derived from an EMBL/GenBank/DDBJ whole genome shotgun (WGS) entry which is preliminary data.</text>
</comment>
<dbReference type="RefSeq" id="WP_138308705.1">
    <property type="nucleotide sequence ID" value="NZ_JADMWB010000009.1"/>
</dbReference>
<evidence type="ECO:0000313" key="2">
    <source>
        <dbReference type="Proteomes" id="UP000434475"/>
    </source>
</evidence>
<gene>
    <name evidence="1" type="ORF">GKE97_23755</name>
</gene>
<proteinExistence type="predicted"/>
<organism evidence="1 2">
    <name type="scientific">Flavonifractor plautii</name>
    <name type="common">Fusobacterium plautii</name>
    <dbReference type="NCBI Taxonomy" id="292800"/>
    <lineage>
        <taxon>Bacteria</taxon>
        <taxon>Bacillati</taxon>
        <taxon>Bacillota</taxon>
        <taxon>Clostridia</taxon>
        <taxon>Eubacteriales</taxon>
        <taxon>Oscillospiraceae</taxon>
        <taxon>Flavonifractor</taxon>
    </lineage>
</organism>
<dbReference type="AlphaFoldDB" id="A0A6I2R9K9"/>
<protein>
    <submittedName>
        <fullName evidence="1">Uncharacterized protein</fullName>
    </submittedName>
</protein>
<reference evidence="1 2" key="1">
    <citation type="journal article" date="2019" name="Nat. Med.">
        <title>A library of human gut bacterial isolates paired with longitudinal multiomics data enables mechanistic microbiome research.</title>
        <authorList>
            <person name="Poyet M."/>
            <person name="Groussin M."/>
            <person name="Gibbons S.M."/>
            <person name="Avila-Pacheco J."/>
            <person name="Jiang X."/>
            <person name="Kearney S.M."/>
            <person name="Perrotta A.R."/>
            <person name="Berdy B."/>
            <person name="Zhao S."/>
            <person name="Lieberman T.D."/>
            <person name="Swanson P.K."/>
            <person name="Smith M."/>
            <person name="Roesemann S."/>
            <person name="Alexander J.E."/>
            <person name="Rich S.A."/>
            <person name="Livny J."/>
            <person name="Vlamakis H."/>
            <person name="Clish C."/>
            <person name="Bullock K."/>
            <person name="Deik A."/>
            <person name="Scott J."/>
            <person name="Pierce K.A."/>
            <person name="Xavier R.J."/>
            <person name="Alm E.J."/>
        </authorList>
    </citation>
    <scope>NUCLEOTIDE SEQUENCE [LARGE SCALE GENOMIC DNA]</scope>
    <source>
        <strain evidence="1 2">BIOML-A2</strain>
    </source>
</reference>
<dbReference type="NCBIfam" id="NF045478">
    <property type="entry name" value="XF1762_fam"/>
    <property type="match status" value="1"/>
</dbReference>
<dbReference type="EMBL" id="WKPR01000041">
    <property type="protein sequence ID" value="MSB22481.1"/>
    <property type="molecule type" value="Genomic_DNA"/>
</dbReference>
<accession>A0A6I2R9K9</accession>